<keyword evidence="2" id="KW-1185">Reference proteome</keyword>
<accession>A0ACC0RTZ8</accession>
<dbReference type="Proteomes" id="UP000006729">
    <property type="component" value="Chromosome 15"/>
</dbReference>
<name>A0ACC0RTZ8_POPTR</name>
<comment type="caution">
    <text evidence="1">The sequence shown here is derived from an EMBL/GenBank/DDBJ whole genome shotgun (WGS) entry which is preliminary data.</text>
</comment>
<dbReference type="EMBL" id="CM009304">
    <property type="protein sequence ID" value="KAI9380743.1"/>
    <property type="molecule type" value="Genomic_DNA"/>
</dbReference>
<organism evidence="1 2">
    <name type="scientific">Populus trichocarpa</name>
    <name type="common">Western balsam poplar</name>
    <name type="synonym">Populus balsamifera subsp. trichocarpa</name>
    <dbReference type="NCBI Taxonomy" id="3694"/>
    <lineage>
        <taxon>Eukaryota</taxon>
        <taxon>Viridiplantae</taxon>
        <taxon>Streptophyta</taxon>
        <taxon>Embryophyta</taxon>
        <taxon>Tracheophyta</taxon>
        <taxon>Spermatophyta</taxon>
        <taxon>Magnoliopsida</taxon>
        <taxon>eudicotyledons</taxon>
        <taxon>Gunneridae</taxon>
        <taxon>Pentapetalae</taxon>
        <taxon>rosids</taxon>
        <taxon>fabids</taxon>
        <taxon>Malpighiales</taxon>
        <taxon>Salicaceae</taxon>
        <taxon>Saliceae</taxon>
        <taxon>Populus</taxon>
    </lineage>
</organism>
<protein>
    <submittedName>
        <fullName evidence="1">Uncharacterized protein</fullName>
    </submittedName>
</protein>
<gene>
    <name evidence="1" type="ORF">POPTR_015G002300v4</name>
</gene>
<evidence type="ECO:0000313" key="1">
    <source>
        <dbReference type="EMBL" id="KAI9380743.1"/>
    </source>
</evidence>
<sequence>MGVVVVSSGEELEVKTGSETEEEKQSKEETESETGEVKRKRKKKEGEGSDNGLVRWERFLPRMVLRVLLVEADDSTRQIIAALLRKCSYKVATVSDGLKAWEILKERPHNIDLILTEVDLPSVSGYALLTLIMEHEICKNIPVIMMSSQDSIKTVYKCMLRGAADYLVKPIRKNELRNLWQHVWRKQSSLGGGNGPHDESVGQDKTEATSENNADGNHSSGEMASIQRSKEQAVKRSDSQEFLQPVWSKFSLTDTNMQKHEEHVNLGQKLLVRDSEAEGSATAVCEDSNKITVDKEITPGSGRVTANIAIEGCDKIGALANSPREAIDFMGASTNHSSFNNVEIHFCSSPHLDLSLRRSHPSGFETQVTEERHTLRHSNASAFTWYTNRASQLPHSALANTGNQEEFRANYDGKISSNVNGYNSDALSLAPSTRRSAISLAAGQTKEYEIVTSSSGEKVFPIHIPVKDTRFNNLCNSYGAVLPPMMSQSSASQKEPIHKVNPFQCSNYGSTSVQLCDRLGQNANDSINGSLQKQENKLDSLEGREHISSATDQSASSSFCNGAASHFNSIGYGSASGSYSNADQIATVSAASESKNEEGVFTHNSNSHRSIQREAALTKFRLKRKERCYEKKVRYESRKKLAEQRPRVKGQFVRQVHIDPSPAETDQ</sequence>
<evidence type="ECO:0000313" key="2">
    <source>
        <dbReference type="Proteomes" id="UP000006729"/>
    </source>
</evidence>
<reference evidence="1 2" key="1">
    <citation type="journal article" date="2006" name="Science">
        <title>The genome of black cottonwood, Populus trichocarpa (Torr. &amp; Gray).</title>
        <authorList>
            <person name="Tuskan G.A."/>
            <person name="Difazio S."/>
            <person name="Jansson S."/>
            <person name="Bohlmann J."/>
            <person name="Grigoriev I."/>
            <person name="Hellsten U."/>
            <person name="Putnam N."/>
            <person name="Ralph S."/>
            <person name="Rombauts S."/>
            <person name="Salamov A."/>
            <person name="Schein J."/>
            <person name="Sterck L."/>
            <person name="Aerts A."/>
            <person name="Bhalerao R.R."/>
            <person name="Bhalerao R.P."/>
            <person name="Blaudez D."/>
            <person name="Boerjan W."/>
            <person name="Brun A."/>
            <person name="Brunner A."/>
            <person name="Busov V."/>
            <person name="Campbell M."/>
            <person name="Carlson J."/>
            <person name="Chalot M."/>
            <person name="Chapman J."/>
            <person name="Chen G.L."/>
            <person name="Cooper D."/>
            <person name="Coutinho P.M."/>
            <person name="Couturier J."/>
            <person name="Covert S."/>
            <person name="Cronk Q."/>
            <person name="Cunningham R."/>
            <person name="Davis J."/>
            <person name="Degroeve S."/>
            <person name="Dejardin A."/>
            <person name="Depamphilis C."/>
            <person name="Detter J."/>
            <person name="Dirks B."/>
            <person name="Dubchak I."/>
            <person name="Duplessis S."/>
            <person name="Ehlting J."/>
            <person name="Ellis B."/>
            <person name="Gendler K."/>
            <person name="Goodstein D."/>
            <person name="Gribskov M."/>
            <person name="Grimwood J."/>
            <person name="Groover A."/>
            <person name="Gunter L."/>
            <person name="Hamberger B."/>
            <person name="Heinze B."/>
            <person name="Helariutta Y."/>
            <person name="Henrissat B."/>
            <person name="Holligan D."/>
            <person name="Holt R."/>
            <person name="Huang W."/>
            <person name="Islam-Faridi N."/>
            <person name="Jones S."/>
            <person name="Jones-Rhoades M."/>
            <person name="Jorgensen R."/>
            <person name="Joshi C."/>
            <person name="Kangasjarvi J."/>
            <person name="Karlsson J."/>
            <person name="Kelleher C."/>
            <person name="Kirkpatrick R."/>
            <person name="Kirst M."/>
            <person name="Kohler A."/>
            <person name="Kalluri U."/>
            <person name="Larimer F."/>
            <person name="Leebens-Mack J."/>
            <person name="Leple J.C."/>
            <person name="Locascio P."/>
            <person name="Lou Y."/>
            <person name="Lucas S."/>
            <person name="Martin F."/>
            <person name="Montanini B."/>
            <person name="Napoli C."/>
            <person name="Nelson D.R."/>
            <person name="Nelson C."/>
            <person name="Nieminen K."/>
            <person name="Nilsson O."/>
            <person name="Pereda V."/>
            <person name="Peter G."/>
            <person name="Philippe R."/>
            <person name="Pilate G."/>
            <person name="Poliakov A."/>
            <person name="Razumovskaya J."/>
            <person name="Richardson P."/>
            <person name="Rinaldi C."/>
            <person name="Ritland K."/>
            <person name="Rouze P."/>
            <person name="Ryaboy D."/>
            <person name="Schmutz J."/>
            <person name="Schrader J."/>
            <person name="Segerman B."/>
            <person name="Shin H."/>
            <person name="Siddiqui A."/>
            <person name="Sterky F."/>
            <person name="Terry A."/>
            <person name="Tsai C.J."/>
            <person name="Uberbacher E."/>
            <person name="Unneberg P."/>
            <person name="Vahala J."/>
            <person name="Wall K."/>
            <person name="Wessler S."/>
            <person name="Yang G."/>
            <person name="Yin T."/>
            <person name="Douglas C."/>
            <person name="Marra M."/>
            <person name="Sandberg G."/>
            <person name="Van de Peer Y."/>
            <person name="Rokhsar D."/>
        </authorList>
    </citation>
    <scope>NUCLEOTIDE SEQUENCE [LARGE SCALE GENOMIC DNA]</scope>
    <source>
        <strain evidence="2">cv. Nisqually</strain>
    </source>
</reference>
<proteinExistence type="predicted"/>